<dbReference type="AlphaFoldDB" id="A0A067KR67"/>
<dbReference type="EMBL" id="KK914507">
    <property type="protein sequence ID" value="KDP34750.1"/>
    <property type="molecule type" value="Genomic_DNA"/>
</dbReference>
<evidence type="ECO:0000313" key="2">
    <source>
        <dbReference type="EMBL" id="KDP34750.1"/>
    </source>
</evidence>
<name>A0A067KR67_JATCU</name>
<evidence type="ECO:0000256" key="1">
    <source>
        <dbReference type="SAM" id="MobiDB-lite"/>
    </source>
</evidence>
<evidence type="ECO:0000313" key="3">
    <source>
        <dbReference type="Proteomes" id="UP000027138"/>
    </source>
</evidence>
<proteinExistence type="predicted"/>
<organism evidence="2 3">
    <name type="scientific">Jatropha curcas</name>
    <name type="common">Barbados nut</name>
    <dbReference type="NCBI Taxonomy" id="180498"/>
    <lineage>
        <taxon>Eukaryota</taxon>
        <taxon>Viridiplantae</taxon>
        <taxon>Streptophyta</taxon>
        <taxon>Embryophyta</taxon>
        <taxon>Tracheophyta</taxon>
        <taxon>Spermatophyta</taxon>
        <taxon>Magnoliopsida</taxon>
        <taxon>eudicotyledons</taxon>
        <taxon>Gunneridae</taxon>
        <taxon>Pentapetalae</taxon>
        <taxon>rosids</taxon>
        <taxon>fabids</taxon>
        <taxon>Malpighiales</taxon>
        <taxon>Euphorbiaceae</taxon>
        <taxon>Crotonoideae</taxon>
        <taxon>Jatropheae</taxon>
        <taxon>Jatropha</taxon>
    </lineage>
</organism>
<feature type="compositionally biased region" description="Basic residues" evidence="1">
    <location>
        <begin position="68"/>
        <end position="84"/>
    </location>
</feature>
<gene>
    <name evidence="2" type="ORF">JCGZ_11904</name>
</gene>
<accession>A0A067KR67</accession>
<sequence length="84" mass="9599">MLNGMEKDLIEEHNRELDEVIKHGNVVVAHTQSLIESMEKVKSVNERRLANLKDKATPYIPTGEMPKKVKHSAGRHRIHGRKPP</sequence>
<keyword evidence="3" id="KW-1185">Reference proteome</keyword>
<dbReference type="Proteomes" id="UP000027138">
    <property type="component" value="Unassembled WGS sequence"/>
</dbReference>
<reference evidence="2 3" key="1">
    <citation type="journal article" date="2014" name="PLoS ONE">
        <title>Global Analysis of Gene Expression Profiles in Physic Nut (Jatropha curcas L.) Seedlings Exposed to Salt Stress.</title>
        <authorList>
            <person name="Zhang L."/>
            <person name="Zhang C."/>
            <person name="Wu P."/>
            <person name="Chen Y."/>
            <person name="Li M."/>
            <person name="Jiang H."/>
            <person name="Wu G."/>
        </authorList>
    </citation>
    <scope>NUCLEOTIDE SEQUENCE [LARGE SCALE GENOMIC DNA]</scope>
    <source>
        <strain evidence="3">cv. GZQX0401</strain>
        <tissue evidence="2">Young leaves</tissue>
    </source>
</reference>
<feature type="region of interest" description="Disordered" evidence="1">
    <location>
        <begin position="55"/>
        <end position="84"/>
    </location>
</feature>
<protein>
    <submittedName>
        <fullName evidence="2">Uncharacterized protein</fullName>
    </submittedName>
</protein>